<dbReference type="SUPFAM" id="SSF51905">
    <property type="entry name" value="FAD/NAD(P)-binding domain"/>
    <property type="match status" value="1"/>
</dbReference>
<dbReference type="Gene3D" id="3.50.50.60">
    <property type="entry name" value="FAD/NAD(P)-binding domain"/>
    <property type="match status" value="1"/>
</dbReference>
<feature type="domain" description="FAD-binding" evidence="6">
    <location>
        <begin position="23"/>
        <end position="195"/>
    </location>
</feature>
<dbReference type="EMBL" id="JAAAUQ010001163">
    <property type="protein sequence ID" value="KAF9142400.1"/>
    <property type="molecule type" value="Genomic_DNA"/>
</dbReference>
<dbReference type="Pfam" id="PF01494">
    <property type="entry name" value="FAD_binding_3"/>
    <property type="match status" value="2"/>
</dbReference>
<comment type="similarity">
    <text evidence="1">Belongs to the paxM FAD-dependent monooxygenase family.</text>
</comment>
<dbReference type="PRINTS" id="PR00420">
    <property type="entry name" value="RNGMNOXGNASE"/>
</dbReference>
<accession>A0A9P5RT67</accession>
<reference evidence="7" key="1">
    <citation type="journal article" date="2020" name="Fungal Divers.">
        <title>Resolving the Mortierellaceae phylogeny through synthesis of multi-gene phylogenetics and phylogenomics.</title>
        <authorList>
            <person name="Vandepol N."/>
            <person name="Liber J."/>
            <person name="Desiro A."/>
            <person name="Na H."/>
            <person name="Kennedy M."/>
            <person name="Barry K."/>
            <person name="Grigoriev I.V."/>
            <person name="Miller A.N."/>
            <person name="O'Donnell K."/>
            <person name="Stajich J.E."/>
            <person name="Bonito G."/>
        </authorList>
    </citation>
    <scope>NUCLEOTIDE SEQUENCE</scope>
    <source>
        <strain evidence="7">NRRL 6426</strain>
    </source>
</reference>
<evidence type="ECO:0000256" key="1">
    <source>
        <dbReference type="ARBA" id="ARBA00007992"/>
    </source>
</evidence>
<name>A0A9P5RT67_9FUNG</name>
<dbReference type="PANTHER" id="PTHR47356">
    <property type="entry name" value="FAD-DEPENDENT MONOOXYGENASE ASQG-RELATED"/>
    <property type="match status" value="1"/>
</dbReference>
<keyword evidence="5" id="KW-1133">Transmembrane helix</keyword>
<evidence type="ECO:0000256" key="5">
    <source>
        <dbReference type="SAM" id="Phobius"/>
    </source>
</evidence>
<keyword evidence="4" id="KW-0560">Oxidoreductase</keyword>
<evidence type="ECO:0000256" key="3">
    <source>
        <dbReference type="ARBA" id="ARBA00022827"/>
    </source>
</evidence>
<evidence type="ECO:0000256" key="4">
    <source>
        <dbReference type="ARBA" id="ARBA00023002"/>
    </source>
</evidence>
<evidence type="ECO:0000256" key="2">
    <source>
        <dbReference type="ARBA" id="ARBA00022630"/>
    </source>
</evidence>
<organism evidence="7 8">
    <name type="scientific">Linnemannia schmuckeri</name>
    <dbReference type="NCBI Taxonomy" id="64567"/>
    <lineage>
        <taxon>Eukaryota</taxon>
        <taxon>Fungi</taxon>
        <taxon>Fungi incertae sedis</taxon>
        <taxon>Mucoromycota</taxon>
        <taxon>Mortierellomycotina</taxon>
        <taxon>Mortierellomycetes</taxon>
        <taxon>Mortierellales</taxon>
        <taxon>Mortierellaceae</taxon>
        <taxon>Linnemannia</taxon>
    </lineage>
</organism>
<proteinExistence type="inferred from homology"/>
<keyword evidence="2" id="KW-0285">Flavoprotein</keyword>
<dbReference type="InterPro" id="IPR050562">
    <property type="entry name" value="FAD_mOase_fung"/>
</dbReference>
<evidence type="ECO:0000313" key="8">
    <source>
        <dbReference type="Proteomes" id="UP000748756"/>
    </source>
</evidence>
<evidence type="ECO:0000259" key="6">
    <source>
        <dbReference type="Pfam" id="PF01494"/>
    </source>
</evidence>
<dbReference type="GO" id="GO:0071949">
    <property type="term" value="F:FAD binding"/>
    <property type="evidence" value="ECO:0007669"/>
    <property type="project" value="InterPro"/>
</dbReference>
<feature type="domain" description="FAD-binding" evidence="6">
    <location>
        <begin position="318"/>
        <end position="369"/>
    </location>
</feature>
<sequence>MEINPTAINSKHDRMVTNAKRPKVLIVGAGLAGLTLALLLQKANIPYEVFERAQQIKPLGSAIVLTSQTSPLIRQLGLEEEFNSLSKVLTTINVGKENRQIDFEIAVGSKDAIERFGSETRLIARPVLYDLLLRQIPKEHVHLGKKVLTTKQGGNGVLIRCSDGTEYEGDILAGADGAHSAVRQNLYAVLKEENKLPQSDGEALPFINVCLVGQTRPLTVEEYPDIEKEECQFNRVVGENKPYAWGVFTTAQRTVAYSLVEFLSMETSKEDESFSNSEWGPEAAAVMCEQVRDFPIIAGGDKKFTVGDLVDWTPKEYISKVMLEEKVFQTWGGCRTVLLGDACHKFNPSGGAGATNAMHDAVILANYIDALPDHPTTDDIEKAFLAYKNDRIQWVEDVFEQSKLFRSMVDRGIKATIVRFILKYAPAAVMKARNERQASYKPQAAFLPLDEVDPLVKAVYQPSLHAKAQARERIAQEKSASSL</sequence>
<keyword evidence="5" id="KW-0812">Transmembrane</keyword>
<protein>
    <recommendedName>
        <fullName evidence="6">FAD-binding domain-containing protein</fullName>
    </recommendedName>
</protein>
<feature type="transmembrane region" description="Helical" evidence="5">
    <location>
        <begin position="24"/>
        <end position="40"/>
    </location>
</feature>
<dbReference type="PANTHER" id="PTHR47356:SF2">
    <property type="entry name" value="FAD-BINDING DOMAIN-CONTAINING PROTEIN-RELATED"/>
    <property type="match status" value="1"/>
</dbReference>
<dbReference type="InterPro" id="IPR002938">
    <property type="entry name" value="FAD-bd"/>
</dbReference>
<gene>
    <name evidence="7" type="ORF">BG015_000941</name>
</gene>
<dbReference type="AlphaFoldDB" id="A0A9P5RT67"/>
<dbReference type="GO" id="GO:0004497">
    <property type="term" value="F:monooxygenase activity"/>
    <property type="evidence" value="ECO:0007669"/>
    <property type="project" value="InterPro"/>
</dbReference>
<dbReference type="OrthoDB" id="655030at2759"/>
<evidence type="ECO:0000313" key="7">
    <source>
        <dbReference type="EMBL" id="KAF9142400.1"/>
    </source>
</evidence>
<keyword evidence="8" id="KW-1185">Reference proteome</keyword>
<dbReference type="Proteomes" id="UP000748756">
    <property type="component" value="Unassembled WGS sequence"/>
</dbReference>
<keyword evidence="3" id="KW-0274">FAD</keyword>
<comment type="caution">
    <text evidence="7">The sequence shown here is derived from an EMBL/GenBank/DDBJ whole genome shotgun (WGS) entry which is preliminary data.</text>
</comment>
<dbReference type="InterPro" id="IPR036188">
    <property type="entry name" value="FAD/NAD-bd_sf"/>
</dbReference>
<keyword evidence="5" id="KW-0472">Membrane</keyword>